<keyword evidence="2" id="KW-1185">Reference proteome</keyword>
<dbReference type="Pfam" id="PF16286">
    <property type="entry name" value="DUF4932"/>
    <property type="match status" value="1"/>
</dbReference>
<dbReference type="InterPro" id="IPR032560">
    <property type="entry name" value="DUF4932"/>
</dbReference>
<dbReference type="EMBL" id="RWIT01000007">
    <property type="protein sequence ID" value="RSK47755.1"/>
    <property type="molecule type" value="Genomic_DNA"/>
</dbReference>
<dbReference type="OrthoDB" id="6402335at2"/>
<evidence type="ECO:0000313" key="1">
    <source>
        <dbReference type="EMBL" id="RSK47755.1"/>
    </source>
</evidence>
<dbReference type="Proteomes" id="UP000273500">
    <property type="component" value="Unassembled WGS sequence"/>
</dbReference>
<dbReference type="RefSeq" id="WP_125421112.1">
    <property type="nucleotide sequence ID" value="NZ_RWIT01000007.1"/>
</dbReference>
<organism evidence="1 2">
    <name type="scientific">Hymenobacter rigui</name>
    <dbReference type="NCBI Taxonomy" id="334424"/>
    <lineage>
        <taxon>Bacteria</taxon>
        <taxon>Pseudomonadati</taxon>
        <taxon>Bacteroidota</taxon>
        <taxon>Cytophagia</taxon>
        <taxon>Cytophagales</taxon>
        <taxon>Hymenobacteraceae</taxon>
        <taxon>Hymenobacter</taxon>
    </lineage>
</organism>
<dbReference type="AlphaFoldDB" id="A0A428KMS5"/>
<gene>
    <name evidence="1" type="ORF">EI291_14240</name>
</gene>
<name>A0A428KMS5_9BACT</name>
<comment type="caution">
    <text evidence="1">The sequence shown here is derived from an EMBL/GenBank/DDBJ whole genome shotgun (WGS) entry which is preliminary data.</text>
</comment>
<proteinExistence type="predicted"/>
<dbReference type="PROSITE" id="PS51257">
    <property type="entry name" value="PROKAR_LIPOPROTEIN"/>
    <property type="match status" value="1"/>
</dbReference>
<sequence length="463" mass="51971">MKHVSLLLATVLLSTACSTTRTVSRSWKSEQTASTWAASFEQFSGTERLRLPSQPGQLIYLSSQFTTTAGQLQLRSSGQVLPTPTKVSHHKIPLTPPARVEVVGRQAAGAFTLRYPVYQQKQIAVKSNPNIELLGLCYLLTQYDDLAAIPSEQTFLINGQNIRIKDLYALNLKLAAPFTRFAGSKHLAVIKSYFEKDFYLHYANFLLSLDAFPQATVPADSRFVRQFASLDDARRFIGACNAFYQEIAFDAFLRKHRPYYAAMLAEVSGNLPPAGFITEMEHLYSKQVGEYRLYPSLLVPFGSGFAVGDAQSVGNIFGSFGKPESIADTAALRLGFADSKALRTVCIHEFGHSFVNPEVDQVSAEALAKTAFLFEPIKGKMSEQGYNQWKICLYEHFNRAGEVLVARLVGDPAKAAELLQDNVQNRDFRYLPQIVEKLDYWYYNEYLDKTYQQKVQEIVAELR</sequence>
<protein>
    <submittedName>
        <fullName evidence="1">DUF4932 domain-containing protein</fullName>
    </submittedName>
</protein>
<accession>A0A428KMS5</accession>
<reference evidence="1 2" key="1">
    <citation type="submission" date="2018-12" db="EMBL/GenBank/DDBJ databases">
        <authorList>
            <person name="Feng G."/>
            <person name="Zhu H."/>
        </authorList>
    </citation>
    <scope>NUCLEOTIDE SEQUENCE [LARGE SCALE GENOMIC DNA]</scope>
    <source>
        <strain evidence="1 2">KCTC 12533</strain>
    </source>
</reference>
<evidence type="ECO:0000313" key="2">
    <source>
        <dbReference type="Proteomes" id="UP000273500"/>
    </source>
</evidence>